<dbReference type="InterPro" id="IPR006059">
    <property type="entry name" value="SBP"/>
</dbReference>
<comment type="caution">
    <text evidence="3">The sequence shown here is derived from an EMBL/GenBank/DDBJ whole genome shotgun (WGS) entry which is preliminary data.</text>
</comment>
<dbReference type="CDD" id="cd13589">
    <property type="entry name" value="PBP2_polyamine_RpCGA009"/>
    <property type="match status" value="1"/>
</dbReference>
<accession>A0A4R1GCJ6</accession>
<dbReference type="Gene3D" id="3.40.190.10">
    <property type="entry name" value="Periplasmic binding protein-like II"/>
    <property type="match status" value="2"/>
</dbReference>
<feature type="signal peptide" evidence="2">
    <location>
        <begin position="1"/>
        <end position="23"/>
    </location>
</feature>
<dbReference type="PANTHER" id="PTHR30222">
    <property type="entry name" value="SPERMIDINE/PUTRESCINE-BINDING PERIPLASMIC PROTEIN"/>
    <property type="match status" value="1"/>
</dbReference>
<evidence type="ECO:0000313" key="4">
    <source>
        <dbReference type="Proteomes" id="UP000294546"/>
    </source>
</evidence>
<dbReference type="AlphaFoldDB" id="A0A4R1GCJ6"/>
<dbReference type="Pfam" id="PF13416">
    <property type="entry name" value="SBP_bac_8"/>
    <property type="match status" value="1"/>
</dbReference>
<feature type="chain" id="PRO_5020596078" evidence="2">
    <location>
        <begin position="24"/>
        <end position="353"/>
    </location>
</feature>
<name>A0A4R1GCJ6_9GAMM</name>
<dbReference type="RefSeq" id="WP_132293152.1">
    <property type="nucleotide sequence ID" value="NZ_SMFU01000009.1"/>
</dbReference>
<dbReference type="SUPFAM" id="SSF53850">
    <property type="entry name" value="Periplasmic binding protein-like II"/>
    <property type="match status" value="1"/>
</dbReference>
<evidence type="ECO:0000256" key="1">
    <source>
        <dbReference type="ARBA" id="ARBA00022729"/>
    </source>
</evidence>
<dbReference type="PANTHER" id="PTHR30222:SF2">
    <property type="entry name" value="ABC TRANSPORTER SUBSTRATE-BINDING PROTEIN"/>
    <property type="match status" value="1"/>
</dbReference>
<protein>
    <submittedName>
        <fullName evidence="3">Putative spermidine/putrescine transport system substrate-binding protein</fullName>
    </submittedName>
</protein>
<evidence type="ECO:0000256" key="2">
    <source>
        <dbReference type="SAM" id="SignalP"/>
    </source>
</evidence>
<keyword evidence="1 2" id="KW-0732">Signal</keyword>
<gene>
    <name evidence="3" type="ORF">CLV83_2687</name>
</gene>
<dbReference type="EMBL" id="SMFU01000009">
    <property type="protein sequence ID" value="TCK05754.1"/>
    <property type="molecule type" value="Genomic_DNA"/>
</dbReference>
<organism evidence="3 4">
    <name type="scientific">Marinobacterium mangrovicola</name>
    <dbReference type="NCBI Taxonomy" id="1476959"/>
    <lineage>
        <taxon>Bacteria</taxon>
        <taxon>Pseudomonadati</taxon>
        <taxon>Pseudomonadota</taxon>
        <taxon>Gammaproteobacteria</taxon>
        <taxon>Oceanospirillales</taxon>
        <taxon>Oceanospirillaceae</taxon>
        <taxon>Marinobacterium</taxon>
    </lineage>
</organism>
<dbReference type="Proteomes" id="UP000294546">
    <property type="component" value="Unassembled WGS sequence"/>
</dbReference>
<reference evidence="3 4" key="1">
    <citation type="submission" date="2019-03" db="EMBL/GenBank/DDBJ databases">
        <title>Genomic Encyclopedia of Archaeal and Bacterial Type Strains, Phase II (KMG-II): from individual species to whole genera.</title>
        <authorList>
            <person name="Goeker M."/>
        </authorList>
    </citation>
    <scope>NUCLEOTIDE SEQUENCE [LARGE SCALE GENOMIC DNA]</scope>
    <source>
        <strain evidence="3 4">DSM 27697</strain>
    </source>
</reference>
<evidence type="ECO:0000313" key="3">
    <source>
        <dbReference type="EMBL" id="TCK05754.1"/>
    </source>
</evidence>
<proteinExistence type="predicted"/>
<keyword evidence="4" id="KW-1185">Reference proteome</keyword>
<sequence>MKKKLLALAATTAVSLFANLASANKLNVVSFDGSYGASLQMHVIDPYMVKTGQHVLFKNYSGGIVELKEQVESGNVVWDAIELEGNDLERACAEGLLERFPMDQLPAGDDGTRATEDFSEDALTSECGVGNIYWSVLYAYNHNTIKGGDPSSMEDFFDTESFPGKRALRKSPQVNLEWALLADGVRKSEVYDELATEQGQARAFAKLDTIKDEIVWFDYWSQTPELLNDGAAVMVQSANGRFFSAIQNEGKPFEMVWDGHIFDLDAWAVVKGTSKKEAALDFVKFTTSSKPLAGMSETMAYGPTRQSSYAYIDESIIPQLPSAHLDAGLKTSGAFWAEHGAALDEKFHAWLSQ</sequence>
<dbReference type="OrthoDB" id="9815444at2"/>